<organism evidence="1 2">
    <name type="scientific">Hamiltosporidium tvaerminnensis</name>
    <dbReference type="NCBI Taxonomy" id="1176355"/>
    <lineage>
        <taxon>Eukaryota</taxon>
        <taxon>Fungi</taxon>
        <taxon>Fungi incertae sedis</taxon>
        <taxon>Microsporidia</taxon>
        <taxon>Dubosqiidae</taxon>
        <taxon>Hamiltosporidium</taxon>
    </lineage>
</organism>
<protein>
    <submittedName>
        <fullName evidence="1">Uncharacterized protein</fullName>
    </submittedName>
</protein>
<sequence length="59" mass="6958">MDGISTIYHKMNPIFIYESVVLFSIGIFENTKAIAFVRQRGLEFEQNSEENWRLNPHIL</sequence>
<comment type="caution">
    <text evidence="1">The sequence shown here is derived from an EMBL/GenBank/DDBJ whole genome shotgun (WGS) entry which is preliminary data.</text>
</comment>
<dbReference type="VEuPathDB" id="MicrosporidiaDB:CWI38_0586p0010"/>
<keyword evidence="2" id="KW-1185">Reference proteome</keyword>
<accession>A0A4Q9LW90</accession>
<evidence type="ECO:0000313" key="1">
    <source>
        <dbReference type="EMBL" id="TBU12914.1"/>
    </source>
</evidence>
<name>A0A4Q9LW90_9MICR</name>
<proteinExistence type="predicted"/>
<gene>
    <name evidence="1" type="ORF">CWI38_0586p0010</name>
</gene>
<evidence type="ECO:0000313" key="2">
    <source>
        <dbReference type="Proteomes" id="UP000292282"/>
    </source>
</evidence>
<reference evidence="1 2" key="1">
    <citation type="submission" date="2017-12" db="EMBL/GenBank/DDBJ databases">
        <authorList>
            <person name="Pombert J.-F."/>
            <person name="Haag K.L."/>
            <person name="Ebert D."/>
        </authorList>
    </citation>
    <scope>NUCLEOTIDE SEQUENCE [LARGE SCALE GENOMIC DNA]</scope>
    <source>
        <strain evidence="1">IL-G-3</strain>
    </source>
</reference>
<dbReference type="EMBL" id="PITK01000586">
    <property type="protein sequence ID" value="TBU12914.1"/>
    <property type="molecule type" value="Genomic_DNA"/>
</dbReference>
<dbReference type="Proteomes" id="UP000292282">
    <property type="component" value="Unassembled WGS sequence"/>
</dbReference>
<dbReference type="AlphaFoldDB" id="A0A4Q9LW90"/>